<dbReference type="HOGENOM" id="CLU_009123_6_0_1"/>
<dbReference type="Proteomes" id="UP000054485">
    <property type="component" value="Unassembled WGS sequence"/>
</dbReference>
<gene>
    <name evidence="6" type="ORF">CY34DRAFT_34982</name>
</gene>
<keyword evidence="2" id="KW-0479">Metal-binding</keyword>
<dbReference type="AlphaFoldDB" id="A0A0C9ZCV3"/>
<dbReference type="PANTHER" id="PTHR46481">
    <property type="entry name" value="ZINC FINGER BED DOMAIN-CONTAINING PROTEIN 4"/>
    <property type="match status" value="1"/>
</dbReference>
<dbReference type="InterPro" id="IPR012337">
    <property type="entry name" value="RNaseH-like_sf"/>
</dbReference>
<keyword evidence="7" id="KW-1185">Reference proteome</keyword>
<reference evidence="6 7" key="1">
    <citation type="submission" date="2014-04" db="EMBL/GenBank/DDBJ databases">
        <authorList>
            <consortium name="DOE Joint Genome Institute"/>
            <person name="Kuo A."/>
            <person name="Ruytinx J."/>
            <person name="Rineau F."/>
            <person name="Colpaert J."/>
            <person name="Kohler A."/>
            <person name="Nagy L.G."/>
            <person name="Floudas D."/>
            <person name="Copeland A."/>
            <person name="Barry K.W."/>
            <person name="Cichocki N."/>
            <person name="Veneault-Fourrey C."/>
            <person name="LaButti K."/>
            <person name="Lindquist E.A."/>
            <person name="Lipzen A."/>
            <person name="Lundell T."/>
            <person name="Morin E."/>
            <person name="Murat C."/>
            <person name="Sun H."/>
            <person name="Tunlid A."/>
            <person name="Henrissat B."/>
            <person name="Grigoriev I.V."/>
            <person name="Hibbett D.S."/>
            <person name="Martin F."/>
            <person name="Nordberg H.P."/>
            <person name="Cantor M.N."/>
            <person name="Hua S.X."/>
        </authorList>
    </citation>
    <scope>NUCLEOTIDE SEQUENCE [LARGE SCALE GENOMIC DNA]</scope>
    <source>
        <strain evidence="6 7">UH-Slu-Lm8-n1</strain>
    </source>
</reference>
<sequence length="269" mass="30925">LDNAANNKTSMKELSRLPEECQIDYDPIDNNIPCFPHVINICVKHIIDNYVTVDFSCVKDTWDVCGQPIDKKDYVSAITGKALECARNVVRSIRASDQRRGNFRDTIVIGDDKEWFQGDDGKPIKLPTVELMLDEPTHWDSVYVMLNLPQAVNLFFESANQRSIHEKKLSPMEWHFLQDFEVILEPPHRAQQFMSSESTPMLGSAIPTFERLLEDWKQLADGAPHCAPLIYIGLSWAEKYDDRMACTKAYAVAMFIDPTCRLSWVEEHW</sequence>
<keyword evidence="4" id="KW-0862">Zinc</keyword>
<keyword evidence="5" id="KW-0539">Nucleus</keyword>
<evidence type="ECO:0000313" key="7">
    <source>
        <dbReference type="Proteomes" id="UP000054485"/>
    </source>
</evidence>
<feature type="non-terminal residue" evidence="6">
    <location>
        <position position="1"/>
    </location>
</feature>
<dbReference type="InParanoid" id="A0A0C9ZCV3"/>
<name>A0A0C9ZCV3_9AGAM</name>
<dbReference type="GO" id="GO:0005634">
    <property type="term" value="C:nucleus"/>
    <property type="evidence" value="ECO:0007669"/>
    <property type="project" value="UniProtKB-SubCell"/>
</dbReference>
<dbReference type="OrthoDB" id="3172935at2759"/>
<dbReference type="EMBL" id="KN835635">
    <property type="protein sequence ID" value="KIK35340.1"/>
    <property type="molecule type" value="Genomic_DNA"/>
</dbReference>
<dbReference type="SUPFAM" id="SSF53098">
    <property type="entry name" value="Ribonuclease H-like"/>
    <property type="match status" value="1"/>
</dbReference>
<feature type="non-terminal residue" evidence="6">
    <location>
        <position position="269"/>
    </location>
</feature>
<organism evidence="6 7">
    <name type="scientific">Suillus luteus UH-Slu-Lm8-n1</name>
    <dbReference type="NCBI Taxonomy" id="930992"/>
    <lineage>
        <taxon>Eukaryota</taxon>
        <taxon>Fungi</taxon>
        <taxon>Dikarya</taxon>
        <taxon>Basidiomycota</taxon>
        <taxon>Agaricomycotina</taxon>
        <taxon>Agaricomycetes</taxon>
        <taxon>Agaricomycetidae</taxon>
        <taxon>Boletales</taxon>
        <taxon>Suillineae</taxon>
        <taxon>Suillaceae</taxon>
        <taxon>Suillus</taxon>
    </lineage>
</organism>
<reference evidence="7" key="2">
    <citation type="submission" date="2015-01" db="EMBL/GenBank/DDBJ databases">
        <title>Evolutionary Origins and Diversification of the Mycorrhizal Mutualists.</title>
        <authorList>
            <consortium name="DOE Joint Genome Institute"/>
            <consortium name="Mycorrhizal Genomics Consortium"/>
            <person name="Kohler A."/>
            <person name="Kuo A."/>
            <person name="Nagy L.G."/>
            <person name="Floudas D."/>
            <person name="Copeland A."/>
            <person name="Barry K.W."/>
            <person name="Cichocki N."/>
            <person name="Veneault-Fourrey C."/>
            <person name="LaButti K."/>
            <person name="Lindquist E.A."/>
            <person name="Lipzen A."/>
            <person name="Lundell T."/>
            <person name="Morin E."/>
            <person name="Murat C."/>
            <person name="Riley R."/>
            <person name="Ohm R."/>
            <person name="Sun H."/>
            <person name="Tunlid A."/>
            <person name="Henrissat B."/>
            <person name="Grigoriev I.V."/>
            <person name="Hibbett D.S."/>
            <person name="Martin F."/>
        </authorList>
    </citation>
    <scope>NUCLEOTIDE SEQUENCE [LARGE SCALE GENOMIC DNA]</scope>
    <source>
        <strain evidence="7">UH-Slu-Lm8-n1</strain>
    </source>
</reference>
<evidence type="ECO:0000256" key="1">
    <source>
        <dbReference type="ARBA" id="ARBA00004123"/>
    </source>
</evidence>
<accession>A0A0C9ZCV3</accession>
<evidence type="ECO:0000313" key="6">
    <source>
        <dbReference type="EMBL" id="KIK35340.1"/>
    </source>
</evidence>
<protein>
    <submittedName>
        <fullName evidence="6">Uncharacterized protein</fullName>
    </submittedName>
</protein>
<dbReference type="InterPro" id="IPR052035">
    <property type="entry name" value="ZnF_BED_domain_contain"/>
</dbReference>
<evidence type="ECO:0000256" key="4">
    <source>
        <dbReference type="ARBA" id="ARBA00022833"/>
    </source>
</evidence>
<comment type="subcellular location">
    <subcellularLocation>
        <location evidence="1">Nucleus</location>
    </subcellularLocation>
</comment>
<proteinExistence type="predicted"/>
<dbReference type="PANTHER" id="PTHR46481:SF10">
    <property type="entry name" value="ZINC FINGER BED DOMAIN-CONTAINING PROTEIN 39"/>
    <property type="match status" value="1"/>
</dbReference>
<dbReference type="GO" id="GO:0008270">
    <property type="term" value="F:zinc ion binding"/>
    <property type="evidence" value="ECO:0007669"/>
    <property type="project" value="UniProtKB-KW"/>
</dbReference>
<evidence type="ECO:0000256" key="3">
    <source>
        <dbReference type="ARBA" id="ARBA00022771"/>
    </source>
</evidence>
<evidence type="ECO:0000256" key="5">
    <source>
        <dbReference type="ARBA" id="ARBA00023242"/>
    </source>
</evidence>
<keyword evidence="3" id="KW-0863">Zinc-finger</keyword>
<evidence type="ECO:0000256" key="2">
    <source>
        <dbReference type="ARBA" id="ARBA00022723"/>
    </source>
</evidence>